<dbReference type="InterPro" id="IPR028939">
    <property type="entry name" value="P5C_Rdtase_cat_N"/>
</dbReference>
<dbReference type="EMBL" id="BK032514">
    <property type="protein sequence ID" value="DAF45443.1"/>
    <property type="molecule type" value="Genomic_DNA"/>
</dbReference>
<sequence>MNRVVIIGSGNLAEALARALAAARGLQLVQIHARNEERGREVAHIAGCAWSGDPAALAPADLYLIAVSDRAVAEVAERLPIPHGAAVAHTAGSVPMEAIPAKFARRGVFYPMQTFTKGRAVDFRPIPIFLEASTPELLAELEEVAQRLSDRVIPADSERRSKIHLAAVFACNFANHMYALGEEIARSAGLDFDVLRALVAETAAKACDAASPRDVQTGPAVRGDRTTQERHEALIADSRMKEIYQTISQNIWETSRKI</sequence>
<reference evidence="3" key="1">
    <citation type="journal article" date="2021" name="Proc. Natl. Acad. Sci. U.S.A.">
        <title>A Catalog of Tens of Thousands of Viruses from Human Metagenomes Reveals Hidden Associations with Chronic Diseases.</title>
        <authorList>
            <person name="Tisza M.J."/>
            <person name="Buck C.B."/>
        </authorList>
    </citation>
    <scope>NUCLEOTIDE SEQUENCE</scope>
    <source>
        <strain evidence="3">CtBLh2</strain>
    </source>
</reference>
<dbReference type="Gene3D" id="3.40.50.720">
    <property type="entry name" value="NAD(P)-binding Rossmann-like Domain"/>
    <property type="match status" value="1"/>
</dbReference>
<dbReference type="InterPro" id="IPR018931">
    <property type="entry name" value="DUF2520"/>
</dbReference>
<dbReference type="PANTHER" id="PTHR40459:SF1">
    <property type="entry name" value="CONSERVED HYPOTHETICAL ALANINE AND LEUCINE RICH PROTEIN"/>
    <property type="match status" value="1"/>
</dbReference>
<evidence type="ECO:0000313" key="3">
    <source>
        <dbReference type="EMBL" id="DAF45443.1"/>
    </source>
</evidence>
<dbReference type="InterPro" id="IPR037108">
    <property type="entry name" value="TM1727-like_C_sf"/>
</dbReference>
<dbReference type="Pfam" id="PF10728">
    <property type="entry name" value="DUF2520"/>
    <property type="match status" value="1"/>
</dbReference>
<organism evidence="3">
    <name type="scientific">Siphoviridae sp. ctBLh2</name>
    <dbReference type="NCBI Taxonomy" id="2827803"/>
    <lineage>
        <taxon>Viruses</taxon>
        <taxon>Duplodnaviria</taxon>
        <taxon>Heunggongvirae</taxon>
        <taxon>Uroviricota</taxon>
        <taxon>Caudoviricetes</taxon>
    </lineage>
</organism>
<evidence type="ECO:0000259" key="1">
    <source>
        <dbReference type="Pfam" id="PF03807"/>
    </source>
</evidence>
<name>A0A8S5S3Q2_9CAUD</name>
<dbReference type="Pfam" id="PF03807">
    <property type="entry name" value="F420_oxidored"/>
    <property type="match status" value="1"/>
</dbReference>
<evidence type="ECO:0000259" key="2">
    <source>
        <dbReference type="Pfam" id="PF10728"/>
    </source>
</evidence>
<dbReference type="InterPro" id="IPR008927">
    <property type="entry name" value="6-PGluconate_DH-like_C_sf"/>
</dbReference>
<feature type="domain" description="DUF2520" evidence="2">
    <location>
        <begin position="126"/>
        <end position="251"/>
    </location>
</feature>
<proteinExistence type="predicted"/>
<dbReference type="Gene3D" id="1.10.1040.20">
    <property type="entry name" value="ProC-like, C-terminal domain"/>
    <property type="match status" value="1"/>
</dbReference>
<dbReference type="PANTHER" id="PTHR40459">
    <property type="entry name" value="CONSERVED HYPOTHETICAL ALANINE AND LEUCINE RICH PROTEIN"/>
    <property type="match status" value="1"/>
</dbReference>
<feature type="domain" description="Pyrroline-5-carboxylate reductase catalytic N-terminal" evidence="1">
    <location>
        <begin position="3"/>
        <end position="80"/>
    </location>
</feature>
<accession>A0A8S5S3Q2</accession>
<dbReference type="SUPFAM" id="SSF48179">
    <property type="entry name" value="6-phosphogluconate dehydrogenase C-terminal domain-like"/>
    <property type="match status" value="1"/>
</dbReference>
<evidence type="ECO:0008006" key="4">
    <source>
        <dbReference type="Google" id="ProtNLM"/>
    </source>
</evidence>
<dbReference type="InterPro" id="IPR036291">
    <property type="entry name" value="NAD(P)-bd_dom_sf"/>
</dbReference>
<protein>
    <recommendedName>
        <fullName evidence="4">DUF2520 domain-containing protein</fullName>
    </recommendedName>
</protein>
<dbReference type="SUPFAM" id="SSF51735">
    <property type="entry name" value="NAD(P)-binding Rossmann-fold domains"/>
    <property type="match status" value="1"/>
</dbReference>